<keyword evidence="2 17" id="KW-0507">mRNA processing</keyword>
<evidence type="ECO:0000256" key="9">
    <source>
        <dbReference type="ARBA" id="ARBA00022953"/>
    </source>
</evidence>
<dbReference type="InterPro" id="IPR014023">
    <property type="entry name" value="Mononeg_RNA_pol_cat"/>
</dbReference>
<dbReference type="EC" id="2.1.1.-" evidence="17"/>
<keyword evidence="3 17" id="KW-0808">Transferase</keyword>
<feature type="transmembrane region" description="Helical" evidence="18">
    <location>
        <begin position="2125"/>
        <end position="2142"/>
    </location>
</feature>
<comment type="function">
    <text evidence="17">RNA-directed RNA polymerase that catalyzes the transcription of viral mRNAs, their capping and polyadenylation. The template is composed of the viral RNA tightly encapsidated by the nucleoprotein (N). The viral polymerase binds to the genomic RNA at the 3' leader promoter, and transcribes subsequently all viral mRNAs with a decreasing efficiency. The first gene is the most transcribed, and the last the least transcribed. The viral phosphoprotein acts as a processivity factor. Capping is concomitant with initiation of mRNA transcription. Indeed, a GDP polyribonucleotidyl transferase (PRNTase) adds the cap structure when the nascent RNA chain length has reached few nucleotides. Ribose 2'-O methylation of viral mRNA cap precedes and facilitates subsequent guanine-N-7 methylation, both activities being carried by the viral polymerase. Polyadenylation of mRNAs occur by a stuttering mechanism at a slipery stop site present at the end viral genes. After finishing transcription of a mRNA, the polymerase can resume transcription of the downstream gene.</text>
</comment>
<evidence type="ECO:0000313" key="20">
    <source>
        <dbReference type="EMBL" id="QHX39772.1"/>
    </source>
</evidence>
<name>A0A6C0PIJ5_9VIRU</name>
<dbReference type="InterPro" id="IPR039530">
    <property type="entry name" value="L_methyltransferase_rhabdo"/>
</dbReference>
<keyword evidence="7 17" id="KW-0067">ATP-binding</keyword>
<organism evidence="20">
    <name type="scientific">Herr Frank virus 1</name>
    <dbReference type="NCBI Taxonomy" id="2847181"/>
    <lineage>
        <taxon>Viruses</taxon>
        <taxon>Riboviria</taxon>
        <taxon>Orthornavirae</taxon>
        <taxon>Negarnaviricota</taxon>
        <taxon>Haploviricotina</taxon>
        <taxon>Monjiviricetes</taxon>
        <taxon>Jingchuvirales</taxon>
        <taxon>Chuviridae</taxon>
        <taxon>Piscichuvirus</taxon>
        <taxon>Piscichuvirus franki</taxon>
    </lineage>
</organism>
<evidence type="ECO:0000256" key="8">
    <source>
        <dbReference type="ARBA" id="ARBA00022844"/>
    </source>
</evidence>
<comment type="function">
    <text evidence="17">RNA-directed RNA polymerase that catalyzes the replication of viral genomic RNA. The template is composed of the viral RNA tightly encapsidated by the nucleoprotein (N). The replicase mode is dependent on intracellular N protein concentration. In this mode, the polymerase replicates the whole viral genome without recognizing transcriptional signals, and the replicated genome is not caped or polyadenylated.</text>
</comment>
<evidence type="ECO:0000256" key="16">
    <source>
        <dbReference type="ARBA" id="ARBA00048548"/>
    </source>
</evidence>
<evidence type="ECO:0000256" key="13">
    <source>
        <dbReference type="ARBA" id="ARBA00024499"/>
    </source>
</evidence>
<evidence type="ECO:0000256" key="1">
    <source>
        <dbReference type="ARBA" id="ARBA00022484"/>
    </source>
</evidence>
<dbReference type="Pfam" id="PF14314">
    <property type="entry name" value="Methyltrans_Mon_2nd"/>
    <property type="match status" value="1"/>
</dbReference>
<dbReference type="EC" id="3.6.1.-" evidence="17"/>
<evidence type="ECO:0000256" key="17">
    <source>
        <dbReference type="PIRNR" id="PIRNR000830"/>
    </source>
</evidence>
<protein>
    <recommendedName>
        <fullName evidence="17">RNA-directed RNA polymerase L</fullName>
        <shortName evidence="17">Protein L</shortName>
    </recommendedName>
    <alternativeName>
        <fullName evidence="17">Large structural protein</fullName>
    </alternativeName>
    <alternativeName>
        <fullName evidence="17">Replicase</fullName>
    </alternativeName>
    <alternativeName>
        <fullName evidence="17">Transcriptase</fullName>
    </alternativeName>
    <domain>
        <recommendedName>
            <fullName evidence="17">RNA-directed RNA polymerase</fullName>
            <ecNumber evidence="17">2.7.7.48</ecNumber>
        </recommendedName>
    </domain>
    <domain>
        <recommendedName>
            <fullName evidence="17">GTP phosphohydrolase</fullName>
            <ecNumber evidence="17">3.6.1.-</ecNumber>
        </recommendedName>
    </domain>
    <domain>
        <recommendedName>
            <fullName evidence="17">GDP polyribonucleotidyltransferase</fullName>
            <ecNumber evidence="17">2.7.7.88</ecNumber>
        </recommendedName>
        <alternativeName>
            <fullName evidence="17">PRNTase</fullName>
        </alternativeName>
    </domain>
    <domain>
        <recommendedName>
            <fullName evidence="17">mRNA (nucleoside-2'-O-)-methyltransferase</fullName>
            <shortName evidence="17">N1-2'-O-MTase</shortName>
            <ecNumber evidence="17">2.1.1.-</ecNumber>
        </recommendedName>
    </domain>
    <domain>
        <recommendedName>
            <fullName evidence="17">mRNA (guanine-N(7)-)-methyltransferase</fullName>
            <shortName evidence="17">G-N7-MTase</shortName>
        </recommendedName>
    </domain>
</protein>
<evidence type="ECO:0000256" key="6">
    <source>
        <dbReference type="ARBA" id="ARBA00022741"/>
    </source>
</evidence>
<evidence type="ECO:0000256" key="2">
    <source>
        <dbReference type="ARBA" id="ARBA00022664"/>
    </source>
</evidence>
<keyword evidence="18" id="KW-1133">Transmembrane helix</keyword>
<comment type="catalytic activity">
    <reaction evidence="16 17">
        <text>GTP + H2O = GDP + phosphate + H(+)</text>
        <dbReference type="Rhea" id="RHEA:19669"/>
        <dbReference type="ChEBI" id="CHEBI:15377"/>
        <dbReference type="ChEBI" id="CHEBI:15378"/>
        <dbReference type="ChEBI" id="CHEBI:37565"/>
        <dbReference type="ChEBI" id="CHEBI:43474"/>
        <dbReference type="ChEBI" id="CHEBI:58189"/>
    </reaction>
</comment>
<comment type="catalytic activity">
    <reaction evidence="13 17">
        <text>a 5'-end (5'-triphosphoguanosine)-(2'-O-methyladenylyl)-adenylyl-cytidylyl-adenosine in mRNA + S-adenosyl-L-methionine = a 5'-end (N(7)-methyl 5'-triphosphoguanosine)-(2'-O-methyladenylyl)-adenylyl-cytidylyl-adenosine in mRNA + S-adenosyl-L-homocysteine</text>
        <dbReference type="Rhea" id="RHEA:65440"/>
        <dbReference type="Rhea" id="RHEA-COMP:16798"/>
        <dbReference type="Rhea" id="RHEA-COMP:16801"/>
        <dbReference type="ChEBI" id="CHEBI:57856"/>
        <dbReference type="ChEBI" id="CHEBI:59789"/>
        <dbReference type="ChEBI" id="CHEBI:156482"/>
        <dbReference type="ChEBI" id="CHEBI:156483"/>
    </reaction>
</comment>
<evidence type="ECO:0000256" key="3">
    <source>
        <dbReference type="ARBA" id="ARBA00022679"/>
    </source>
</evidence>
<comment type="catalytic activity">
    <reaction evidence="15">
        <text>a 5'-end (5'-triphosphoguanosine)-adenylyl-adenylyl-cytidylyl-adenosine in mRNA + 2 S-adenosyl-L-methionine = a 5'-end (N(7)-methyl 5'-triphosphoguanosine)-(2'-O-methyladenylyl)-adenylyl-cytidylyl-adenosine in mRNA + 2 S-adenosyl-L-homocysteine + H(+)</text>
        <dbReference type="Rhea" id="RHEA:65376"/>
        <dbReference type="Rhea" id="RHEA-COMP:16797"/>
        <dbReference type="Rhea" id="RHEA-COMP:16798"/>
        <dbReference type="ChEBI" id="CHEBI:15378"/>
        <dbReference type="ChEBI" id="CHEBI:57856"/>
        <dbReference type="ChEBI" id="CHEBI:59789"/>
        <dbReference type="ChEBI" id="CHEBI:156483"/>
        <dbReference type="ChEBI" id="CHEBI:156484"/>
        <dbReference type="EC" id="2.1.1.375"/>
    </reaction>
</comment>
<dbReference type="EC" id="2.7.7.88" evidence="17"/>
<dbReference type="PIRSF" id="PIRSF000830">
    <property type="entry name" value="RNA_pol_ParamyxoV"/>
    <property type="match status" value="1"/>
</dbReference>
<keyword evidence="17" id="KW-0489">Methyltransferase</keyword>
<comment type="catalytic activity">
    <reaction evidence="14 17">
        <text>a 5'-end (5'-triphosphoguanosine)-adenylyl-adenylyl-cytidylyl-adenosine in mRNA + S-adenosyl-L-methionine = a 5'-end (5'-triphosphoguanosine)-(2'-O-methyladenylyl)-adenylyl-cytidylyl-adenosine in mRNA + S-adenosyl-L-homocysteine + H(+)</text>
        <dbReference type="Rhea" id="RHEA:65380"/>
        <dbReference type="Rhea" id="RHEA-COMP:16797"/>
        <dbReference type="Rhea" id="RHEA-COMP:16801"/>
        <dbReference type="ChEBI" id="CHEBI:15378"/>
        <dbReference type="ChEBI" id="CHEBI:57856"/>
        <dbReference type="ChEBI" id="CHEBI:59789"/>
        <dbReference type="ChEBI" id="CHEBI:156482"/>
        <dbReference type="ChEBI" id="CHEBI:156484"/>
    </reaction>
</comment>
<evidence type="ECO:0000256" key="14">
    <source>
        <dbReference type="ARBA" id="ARBA00047332"/>
    </source>
</evidence>
<evidence type="ECO:0000256" key="12">
    <source>
        <dbReference type="ARBA" id="ARBA00024494"/>
    </source>
</evidence>
<keyword evidence="6 17" id="KW-0547">Nucleotide-binding</keyword>
<keyword evidence="11" id="KW-0511">Multifunctional enzyme</keyword>
<keyword evidence="1 17" id="KW-0696">RNA-directed RNA polymerase</keyword>
<dbReference type="InterPro" id="IPR016269">
    <property type="entry name" value="RNA-dir_pol_paramyxovirus"/>
</dbReference>
<evidence type="ECO:0000256" key="7">
    <source>
        <dbReference type="ARBA" id="ARBA00022840"/>
    </source>
</evidence>
<dbReference type="GO" id="GO:0004482">
    <property type="term" value="F:mRNA 5'-cap (guanine-N7-)-methyltransferase activity"/>
    <property type="evidence" value="ECO:0007669"/>
    <property type="project" value="InterPro"/>
</dbReference>
<dbReference type="Pfam" id="PF14318">
    <property type="entry name" value="Mononeg_mRNAcap"/>
    <property type="match status" value="1"/>
</dbReference>
<comment type="catalytic activity">
    <reaction evidence="12">
        <text>a 5'-end triphospho-adenylyl-adenylyl-cytidylyl-adenosine in mRNA + GDP + H(+) = a 5'-end (5'-triphosphoguanosine)-adenylyl-adenylyl-cytidylyl-adenosine in mRNA + diphosphate</text>
        <dbReference type="Rhea" id="RHEA:65436"/>
        <dbReference type="Rhea" id="RHEA-COMP:16797"/>
        <dbReference type="Rhea" id="RHEA-COMP:16799"/>
        <dbReference type="ChEBI" id="CHEBI:15378"/>
        <dbReference type="ChEBI" id="CHEBI:33019"/>
        <dbReference type="ChEBI" id="CHEBI:58189"/>
        <dbReference type="ChEBI" id="CHEBI:156484"/>
        <dbReference type="ChEBI" id="CHEBI:156503"/>
        <dbReference type="EC" id="2.7.7.88"/>
    </reaction>
</comment>
<dbReference type="GO" id="GO:0044423">
    <property type="term" value="C:virion component"/>
    <property type="evidence" value="ECO:0007669"/>
    <property type="project" value="UniProtKB-KW"/>
</dbReference>
<dbReference type="PROSITE" id="PS50526">
    <property type="entry name" value="RDRP_SSRNA_NEG_NONSEG"/>
    <property type="match status" value="1"/>
</dbReference>
<dbReference type="Pfam" id="PF00946">
    <property type="entry name" value="Mononeg_RNA_pol"/>
    <property type="match status" value="1"/>
</dbReference>
<keyword evidence="4 17" id="KW-0949">S-adenosyl-L-methionine</keyword>
<comment type="catalytic activity">
    <reaction evidence="17">
        <text>RNA(n) + a ribonucleoside 5'-triphosphate = RNA(n+1) + diphosphate</text>
        <dbReference type="Rhea" id="RHEA:21248"/>
        <dbReference type="Rhea" id="RHEA-COMP:14527"/>
        <dbReference type="Rhea" id="RHEA-COMP:17342"/>
        <dbReference type="ChEBI" id="CHEBI:33019"/>
        <dbReference type="ChEBI" id="CHEBI:61557"/>
        <dbReference type="ChEBI" id="CHEBI:140395"/>
        <dbReference type="EC" id="2.7.7.48"/>
    </reaction>
</comment>
<keyword evidence="8 17" id="KW-0946">Virion</keyword>
<dbReference type="GO" id="GO:0030430">
    <property type="term" value="C:host cell cytoplasm"/>
    <property type="evidence" value="ECO:0007669"/>
    <property type="project" value="UniProtKB-SubCell"/>
</dbReference>
<evidence type="ECO:0000256" key="4">
    <source>
        <dbReference type="ARBA" id="ARBA00022691"/>
    </source>
</evidence>
<sequence length="2144" mass="247041">MFTREFFSIAKSAPEVLTAPRKFDVALRPTPGNKCLDDLKNNRTDLLSVKCLLEHLSKDTILQCNTNNLLWPIFLNDIILHSHSNQRYNKSSSTDNYLKVMELVDKNLTIQHAHLSMHNVTHENLMNQDLFKTWIQKINTANPLLSNLLYVEEQLGQLVEKIGGFTCKTRFKHVRNNPDKLRRLTKWSCKILKSEVVWNKDVIVFTYNNTSWLLPQNYCLMMHNKTCDMISSLLLIQGASGVCYEPEAYELAVRFVSHLTTLVQRYDENYYDIVKSLEGIVIGEVLRSEEEWSNTELINSIADELRSFKYEYEGSPLEEIIRSATIPFRHELAGLIKIPGHPLIDVELTAQKVQERTKREMEINYDAIQTTRNLAVEAFIRNYIVKNGEWPPVETLKGCPQIFLEAIRLRKDPNSPTLLKRYPKPSIDDYVFIELGQIYELDRLQHYAQYLKDKSITVLRDKAIACYINREIQTIPWKETRLLLVHLFHTNDELDIFEYLRQYVRSDTSMEDILNYLTIKLVPKEKELKVTARPFGCKTYQDRYRGCVQEENVKHYLDEYANDQSMTLDNLGIIKRMYSFRNLKRAYPGWKILYINFDVSGWNSNFRHETVEPIASDVLDKLFGTEKFFSKTQLAYENGFFYLPDQSGTYHWSGQDGGIEGLNQYTWMAVYIPQMRYALREFNLHFHVMAYGDDYKAALLIPPEQADIDIGTLKKRIVKIVANSARINFGQQMKYFDSYGSEVYISFCKNASVKGVEMPQGVRKIQKCYGSSNAFLPTLDEYIASAFSNAHSAAKTMPCTFPSYRVALFWSYHHLIRHHLYKGLSDTKLHGLMLTPSCVGGLPVLYLSSFHTRAENDHLPVYLDLLSFLQNYDHPVFLSASQGLTFEIIDDSNKETLLRDPYSLPVKKPPLPSSILRREILPALKPEIRNEEVSDLIAAAEDEWSNQFIKALTSSEILYPRILSSIYACTPKAMIEEIVRRFESSASVKDILIMRRGVRTTLRILGKVLRAEITLQEWRVKRVINDYAPGTYWKNAFCPTELADKLRGLWGKPIRGVTMPPLTHLLVICSKNTGALDLHSRDNHFSYYILEHKRHLSRGFSCHWDLGDRAPFLGIKTKLGVEMPQIRLIEDNPFLSKIKTLLDIISWVDKGGVNAHGQLIKSNMPELIMTLLSHYYKGDPQELLPFGARRKSGTIKHHWRSPHYREHIMPNTLYNTYTWVKGESNTHLNLRGTNEHYSINFLQIYCHVIHMLQMSLEYASICTTEGEYWCVTTECSYCMKPIFEEPIVLNSEYFPPPRPSPLEGLALTSLSRKLLAQALTDLTGKPIRKAGDLSGLTTEMAVTGVVQKLIDQTHARTTRVCERLDAPRKAMHEQELLDAWIPGGHQELVREREIRCSPIKDLTEAILVHIYHWSFKLGPRSQVRTLLYRVWIANPRDLPWLRIIEMINQAGCLPDLILTCEKLVNLSPPVCYDNPIAASRYIGEVAITAGDNQLLPFRIMWLTYFEDYHVEHLLEQISKRAQYQLIWRQLIPLLRDSLRYGIQDSVDIIMVSTLLVSVMQPISVDEATRILDQNHGHGFVPTLQLVDCSQEEYEDAIDDQQHLIHEVFEVLNRLHFRIHTMTYDNIEPYINDAMNLILLEADKLKRVEVYQGTLADCINYVRELPPTSLILQSQSGSTTSGGEISINRSLSIGNGLYGYRTRGLDMPVLESFIESNSREVYQIPEYIVSHHYLYRVYGHGTTSLNKIIELFAIIGIDHTQFDNLNIMCLGEGYGGILDFFASLGHNCHFVYNTLPPDTRFQVYPMLATDNIRKGNHTVDTRLVNTSIYDLTDSITAHALITNDELHYHLITCDAEAAWESGYSYIQMLRHVCHIYNTKKTHKGVLILKVMIEFDSAVKHIMSHLSHFCDELGLFKLNSSPPGGECYIYARGTRRVYTPSDWNESPRIIPKIERSTETLLNKLKIYYKDRSPPREIQLSLELPKNISILKKLKHKLPPAFVQKITGTYSIPIDLIAVLDDQQDQSRSLYREISKARDAVWNEYHSLGSTDAATVVHLGIKCILTASLSYHGFLILVRHRTELSQQEIRTTFLDVVQELEPRIILPKIPDVFVSHDYQVNGVVCDPFGIWMIGLACILSFWSWLQL</sequence>
<dbReference type="GO" id="GO:0005524">
    <property type="term" value="F:ATP binding"/>
    <property type="evidence" value="ECO:0007669"/>
    <property type="project" value="UniProtKB-KW"/>
</dbReference>
<evidence type="ECO:0000256" key="18">
    <source>
        <dbReference type="SAM" id="Phobius"/>
    </source>
</evidence>
<evidence type="ECO:0000256" key="15">
    <source>
        <dbReference type="ARBA" id="ARBA00047370"/>
    </source>
</evidence>
<evidence type="ECO:0000256" key="11">
    <source>
        <dbReference type="ARBA" id="ARBA00023268"/>
    </source>
</evidence>
<keyword evidence="9 17" id="KW-0693">Viral RNA replication</keyword>
<dbReference type="InterPro" id="IPR026890">
    <property type="entry name" value="Mononeg_mRNAcap"/>
</dbReference>
<evidence type="ECO:0000259" key="19">
    <source>
        <dbReference type="PROSITE" id="PS50526"/>
    </source>
</evidence>
<accession>A0A6C0PIJ5</accession>
<keyword evidence="18" id="KW-0812">Transmembrane</keyword>
<keyword evidence="5 17" id="KW-0548">Nucleotidyltransferase</keyword>
<keyword evidence="17" id="KW-1035">Host cytoplasm</keyword>
<dbReference type="EC" id="2.7.7.48" evidence="17"/>
<keyword evidence="18" id="KW-0472">Membrane</keyword>
<evidence type="ECO:0000256" key="5">
    <source>
        <dbReference type="ARBA" id="ARBA00022695"/>
    </source>
</evidence>
<comment type="subcellular location">
    <subcellularLocation>
        <location evidence="17">Virion</location>
    </subcellularLocation>
    <subcellularLocation>
        <location evidence="17">Host cytoplasm</location>
    </subcellularLocation>
</comment>
<proteinExistence type="inferred from homology"/>
<feature type="domain" description="RdRp catalytic" evidence="19">
    <location>
        <begin position="591"/>
        <end position="755"/>
    </location>
</feature>
<evidence type="ECO:0000256" key="10">
    <source>
        <dbReference type="ARBA" id="ARBA00023042"/>
    </source>
</evidence>
<dbReference type="EMBL" id="MN567057">
    <property type="protein sequence ID" value="QHX39772.1"/>
    <property type="molecule type" value="Genomic_RNA"/>
</dbReference>
<dbReference type="GO" id="GO:0003968">
    <property type="term" value="F:RNA-directed RNA polymerase activity"/>
    <property type="evidence" value="ECO:0007669"/>
    <property type="project" value="UniProtKB-KW"/>
</dbReference>
<reference evidence="20" key="1">
    <citation type="journal article" date="2020" name="J. ISSAAS">
        <title>Identification of Reptarenaviruses, Hartmaniviruses and a Novel Chuvirus in Captive Brazilian Native Boa Constrictors with Boid Inclusion Body Disease.</title>
        <authorList>
            <person name="Argenta F.F."/>
            <person name="Hepojoki J."/>
            <person name="Smura T."/>
            <person name="Szirovicza L."/>
            <person name="Hammerschmitt M.E."/>
            <person name="Driemeier D."/>
            <person name="Kipar A."/>
            <person name="Hetzel U."/>
        </authorList>
    </citation>
    <scope>NUCLEOTIDE SEQUENCE</scope>
    <source>
        <strain evidence="20">481-18_HFrV-1</strain>
    </source>
</reference>
<comment type="similarity">
    <text evidence="17">Belongs to the paramyxovirus L protein family.</text>
</comment>
<keyword evidence="10 17" id="KW-0506">mRNA capping</keyword>